<dbReference type="OrthoDB" id="5778923at2759"/>
<evidence type="ECO:0000313" key="3">
    <source>
        <dbReference type="Proteomes" id="UP000242913"/>
    </source>
</evidence>
<evidence type="ECO:0000313" key="2">
    <source>
        <dbReference type="EMBL" id="OZC09338.1"/>
    </source>
</evidence>
<evidence type="ECO:0000256" key="1">
    <source>
        <dbReference type="SAM" id="SignalP"/>
    </source>
</evidence>
<proteinExistence type="predicted"/>
<feature type="chain" id="PRO_5012986144" evidence="1">
    <location>
        <begin position="22"/>
        <end position="126"/>
    </location>
</feature>
<organism evidence="2 3">
    <name type="scientific">Onchocerca flexuosa</name>
    <dbReference type="NCBI Taxonomy" id="387005"/>
    <lineage>
        <taxon>Eukaryota</taxon>
        <taxon>Metazoa</taxon>
        <taxon>Ecdysozoa</taxon>
        <taxon>Nematoda</taxon>
        <taxon>Chromadorea</taxon>
        <taxon>Rhabditida</taxon>
        <taxon>Spirurina</taxon>
        <taxon>Spiruromorpha</taxon>
        <taxon>Filarioidea</taxon>
        <taxon>Onchocercidae</taxon>
        <taxon>Onchocerca</taxon>
    </lineage>
</organism>
<protein>
    <submittedName>
        <fullName evidence="2">Uncharacterized protein</fullName>
    </submittedName>
</protein>
<feature type="signal peptide" evidence="1">
    <location>
        <begin position="1"/>
        <end position="21"/>
    </location>
</feature>
<dbReference type="Proteomes" id="UP000242913">
    <property type="component" value="Unassembled WGS sequence"/>
</dbReference>
<sequence length="126" mass="14032">MKFPIIAFAFVTINLFHRVQCLLCYESVGNASSIVLCSEKAENRQMCFSTTFGMNGLCARGCSFQLMHHNGYTFSLNCSEETCMKGLGCCCKGDLCNKECLSKATTIRYSSILMALPLLTIFKTLY</sequence>
<dbReference type="AlphaFoldDB" id="A0A238BXJ4"/>
<accession>A0A238BXJ4</accession>
<keyword evidence="3" id="KW-1185">Reference proteome</keyword>
<dbReference type="EMBL" id="KZ269995">
    <property type="protein sequence ID" value="OZC09338.1"/>
    <property type="molecule type" value="Genomic_DNA"/>
</dbReference>
<gene>
    <name evidence="2" type="ORF">X798_03679</name>
</gene>
<name>A0A238BXJ4_9BILA</name>
<reference evidence="2 3" key="1">
    <citation type="submission" date="2015-12" db="EMBL/GenBank/DDBJ databases">
        <title>Draft genome of the nematode, Onchocerca flexuosa.</title>
        <authorList>
            <person name="Mitreva M."/>
        </authorList>
    </citation>
    <scope>NUCLEOTIDE SEQUENCE [LARGE SCALE GENOMIC DNA]</scope>
    <source>
        <strain evidence="2">Red Deer</strain>
    </source>
</reference>
<keyword evidence="1" id="KW-0732">Signal</keyword>